<dbReference type="InterPro" id="IPR000415">
    <property type="entry name" value="Nitroreductase-like"/>
</dbReference>
<dbReference type="AlphaFoldDB" id="A0A2M8GLX4"/>
<proteinExistence type="inferred from homology"/>
<keyword evidence="2" id="KW-0560">Oxidoreductase</keyword>
<reference evidence="5" key="1">
    <citation type="submission" date="2017-09" db="EMBL/GenBank/DDBJ databases">
        <title>Depth-based differentiation of microbial function through sediment-hosted aquifers and enrichment of novel symbionts in the deep terrestrial subsurface.</title>
        <authorList>
            <person name="Probst A.J."/>
            <person name="Ladd B."/>
            <person name="Jarett J.K."/>
            <person name="Geller-Mcgrath D.E."/>
            <person name="Sieber C.M.K."/>
            <person name="Emerson J.B."/>
            <person name="Anantharaman K."/>
            <person name="Thomas B.C."/>
            <person name="Malmstrom R."/>
            <person name="Stieglmeier M."/>
            <person name="Klingl A."/>
            <person name="Woyke T."/>
            <person name="Ryan C.M."/>
            <person name="Banfield J.F."/>
        </authorList>
    </citation>
    <scope>NUCLEOTIDE SEQUENCE [LARGE SCALE GENOMIC DNA]</scope>
</reference>
<dbReference type="PANTHER" id="PTHR43673">
    <property type="entry name" value="NAD(P)H NITROREDUCTASE YDGI-RELATED"/>
    <property type="match status" value="1"/>
</dbReference>
<dbReference type="CDD" id="cd02138">
    <property type="entry name" value="TdsD-like"/>
    <property type="match status" value="1"/>
</dbReference>
<dbReference type="SUPFAM" id="SSF55469">
    <property type="entry name" value="FMN-dependent nitroreductase-like"/>
    <property type="match status" value="1"/>
</dbReference>
<comment type="caution">
    <text evidence="4">The sequence shown here is derived from an EMBL/GenBank/DDBJ whole genome shotgun (WGS) entry which is preliminary data.</text>
</comment>
<comment type="similarity">
    <text evidence="1">Belongs to the nitroreductase family.</text>
</comment>
<dbReference type="PANTHER" id="PTHR43673:SF10">
    <property type="entry name" value="NADH DEHYDROGENASE_NAD(P)H NITROREDUCTASE XCC3605-RELATED"/>
    <property type="match status" value="1"/>
</dbReference>
<evidence type="ECO:0000313" key="4">
    <source>
        <dbReference type="EMBL" id="PJC81552.1"/>
    </source>
</evidence>
<accession>A0A2M8GLX4</accession>
<dbReference type="Pfam" id="PF00881">
    <property type="entry name" value="Nitroreductase"/>
    <property type="match status" value="1"/>
</dbReference>
<evidence type="ECO:0000256" key="2">
    <source>
        <dbReference type="ARBA" id="ARBA00023002"/>
    </source>
</evidence>
<protein>
    <submittedName>
        <fullName evidence="4">Nitroreductase</fullName>
    </submittedName>
</protein>
<dbReference type="Gene3D" id="3.40.109.10">
    <property type="entry name" value="NADH Oxidase"/>
    <property type="match status" value="1"/>
</dbReference>
<evidence type="ECO:0000259" key="3">
    <source>
        <dbReference type="Pfam" id="PF00881"/>
    </source>
</evidence>
<feature type="domain" description="Nitroreductase" evidence="3">
    <location>
        <begin position="37"/>
        <end position="177"/>
    </location>
</feature>
<dbReference type="Proteomes" id="UP000229370">
    <property type="component" value="Unassembled WGS sequence"/>
</dbReference>
<dbReference type="EMBL" id="PFQK01000071">
    <property type="protein sequence ID" value="PJC81552.1"/>
    <property type="molecule type" value="Genomic_DNA"/>
</dbReference>
<sequence>MIISKPDIICLSCMDILKKIIGVRSPRPKFPVIEPVQKRFSPRVFSSKEVSDKDLRSIFEAARLAPSGRNNQPWYYCLIRKGANAYAKIISCLPERNSWAKSAPVIIIACYDPTEPEDIINRWALYDLGASVISLVLQAQSLGYYCRQIGSFDCNKAKKLFSIPDPLKPFVLVALGKIGDEKDYQGADPEIVKRDLQKTGRKNDVYKEIID</sequence>
<gene>
    <name evidence="4" type="ORF">CO007_04115</name>
</gene>
<evidence type="ECO:0000256" key="1">
    <source>
        <dbReference type="ARBA" id="ARBA00007118"/>
    </source>
</evidence>
<organism evidence="4 5">
    <name type="scientific">Candidatus Roizmanbacteria bacterium CG_4_8_14_3_um_filter_36_10</name>
    <dbReference type="NCBI Taxonomy" id="1974834"/>
    <lineage>
        <taxon>Bacteria</taxon>
        <taxon>Candidatus Roizmaniibacteriota</taxon>
    </lineage>
</organism>
<dbReference type="InterPro" id="IPR029479">
    <property type="entry name" value="Nitroreductase"/>
</dbReference>
<evidence type="ECO:0000313" key="5">
    <source>
        <dbReference type="Proteomes" id="UP000229370"/>
    </source>
</evidence>
<name>A0A2M8GLX4_9BACT</name>
<dbReference type="GO" id="GO:0016491">
    <property type="term" value="F:oxidoreductase activity"/>
    <property type="evidence" value="ECO:0007669"/>
    <property type="project" value="UniProtKB-KW"/>
</dbReference>